<dbReference type="InterPro" id="IPR046847">
    <property type="entry name" value="Xre-like_HTH"/>
</dbReference>
<dbReference type="RefSeq" id="WP_394507233.1">
    <property type="nucleotide sequence ID" value="NZ_JBIEIL010000008.1"/>
</dbReference>
<dbReference type="Pfam" id="PF09722">
    <property type="entry name" value="Xre_MbcA_ParS_C"/>
    <property type="match status" value="1"/>
</dbReference>
<reference evidence="3 4" key="1">
    <citation type="submission" date="2024-10" db="EMBL/GenBank/DDBJ databases">
        <title>Whole genome of Pseudomonas sp Strain RB5.</title>
        <authorList>
            <person name="Selami N."/>
        </authorList>
    </citation>
    <scope>NUCLEOTIDE SEQUENCE [LARGE SCALE GENOMIC DNA]</scope>
    <source>
        <strain evidence="3 4">RB5</strain>
    </source>
</reference>
<dbReference type="Pfam" id="PF20432">
    <property type="entry name" value="Xre-like-HTH"/>
    <property type="match status" value="1"/>
</dbReference>
<sequence>MKSVTSIAENAVLSKAFIRAGESLGLDDTDLSAVLGEQVSTVLRLRNGHEQLKPSTEAWSQAMLMVELYQSLLAVAGNEQNAKVWLNSKNRGLGGRPRDLIARKTGLEQVVEYLAATRSTI</sequence>
<dbReference type="EMBL" id="JBIEIL010000008">
    <property type="protein sequence ID" value="MFG6206085.1"/>
    <property type="molecule type" value="Genomic_DNA"/>
</dbReference>
<evidence type="ECO:0000259" key="1">
    <source>
        <dbReference type="Pfam" id="PF09722"/>
    </source>
</evidence>
<dbReference type="InterPro" id="IPR024467">
    <property type="entry name" value="Xre/MbcA/ParS-like_toxin-bd"/>
</dbReference>
<name>A0ABW7DDK4_9PSED</name>
<accession>A0ABW7DDK4</accession>
<evidence type="ECO:0000313" key="3">
    <source>
        <dbReference type="EMBL" id="MFG6206085.1"/>
    </source>
</evidence>
<gene>
    <name evidence="3" type="ORF">ACGSLL_17115</name>
</gene>
<organism evidence="3 4">
    <name type="scientific">Pseudomonas retamae</name>
    <dbReference type="NCBI Taxonomy" id="702110"/>
    <lineage>
        <taxon>Bacteria</taxon>
        <taxon>Pseudomonadati</taxon>
        <taxon>Pseudomonadota</taxon>
        <taxon>Gammaproteobacteria</taxon>
        <taxon>Pseudomonadales</taxon>
        <taxon>Pseudomonadaceae</taxon>
        <taxon>Pseudomonas</taxon>
    </lineage>
</organism>
<proteinExistence type="predicted"/>
<evidence type="ECO:0000313" key="4">
    <source>
        <dbReference type="Proteomes" id="UP001605918"/>
    </source>
</evidence>
<feature type="domain" description="Antitoxin Xre/MbcA/ParS-like toxin-binding" evidence="1">
    <location>
        <begin position="72"/>
        <end position="118"/>
    </location>
</feature>
<keyword evidence="4" id="KW-1185">Reference proteome</keyword>
<dbReference type="Proteomes" id="UP001605918">
    <property type="component" value="Unassembled WGS sequence"/>
</dbReference>
<feature type="domain" description="Antitoxin Xre-like helix-turn-helix" evidence="2">
    <location>
        <begin position="7"/>
        <end position="55"/>
    </location>
</feature>
<comment type="caution">
    <text evidence="3">The sequence shown here is derived from an EMBL/GenBank/DDBJ whole genome shotgun (WGS) entry which is preliminary data.</text>
</comment>
<protein>
    <submittedName>
        <fullName evidence="3">Antitoxin Xre/MbcA/ParS toxin-binding domain-containing protein</fullName>
    </submittedName>
</protein>
<evidence type="ECO:0000259" key="2">
    <source>
        <dbReference type="Pfam" id="PF20432"/>
    </source>
</evidence>